<feature type="non-terminal residue" evidence="4">
    <location>
        <position position="1"/>
    </location>
</feature>
<dbReference type="Proteomes" id="UP000562322">
    <property type="component" value="Unassembled WGS sequence"/>
</dbReference>
<name>A0A7L0WDX2_ALELA</name>
<dbReference type="SUPFAM" id="SSF56436">
    <property type="entry name" value="C-type lectin-like"/>
    <property type="match status" value="1"/>
</dbReference>
<dbReference type="InterPro" id="IPR016187">
    <property type="entry name" value="CTDL_fold"/>
</dbReference>
<evidence type="ECO:0000256" key="1">
    <source>
        <dbReference type="ARBA" id="ARBA00004401"/>
    </source>
</evidence>
<dbReference type="AlphaFoldDB" id="A0A7L0WDX2"/>
<dbReference type="Pfam" id="PF00059">
    <property type="entry name" value="Lectin_C"/>
    <property type="match status" value="1"/>
</dbReference>
<dbReference type="InterPro" id="IPR001304">
    <property type="entry name" value="C-type_lectin-like"/>
</dbReference>
<accession>A0A7L0WDX2</accession>
<evidence type="ECO:0000259" key="3">
    <source>
        <dbReference type="PROSITE" id="PS50041"/>
    </source>
</evidence>
<proteinExistence type="predicted"/>
<dbReference type="InterPro" id="IPR016186">
    <property type="entry name" value="C-type_lectin-like/link_sf"/>
</dbReference>
<dbReference type="Gene3D" id="3.10.100.10">
    <property type="entry name" value="Mannose-Binding Protein A, subunit A"/>
    <property type="match status" value="1"/>
</dbReference>
<dbReference type="PRINTS" id="PR01504">
    <property type="entry name" value="PNCREATITSAP"/>
</dbReference>
<dbReference type="PANTHER" id="PTHR45710:SF8">
    <property type="entry name" value="RERATING FAMILY MEMBER 4"/>
    <property type="match status" value="1"/>
</dbReference>
<dbReference type="PANTHER" id="PTHR45710">
    <property type="entry name" value="C-TYPE LECTIN DOMAIN-CONTAINING PROTEIN 180"/>
    <property type="match status" value="1"/>
</dbReference>
<protein>
    <submittedName>
        <fullName evidence="4">REG4 protein</fullName>
    </submittedName>
</protein>
<reference evidence="4 5" key="1">
    <citation type="submission" date="2019-09" db="EMBL/GenBank/DDBJ databases">
        <title>Bird 10,000 Genomes (B10K) Project - Family phase.</title>
        <authorList>
            <person name="Zhang G."/>
        </authorList>
    </citation>
    <scope>NUCLEOTIDE SEQUENCE [LARGE SCALE GENOMIC DNA]</scope>
    <source>
        <strain evidence="4">B10K-DU-001-39</strain>
        <tissue evidence="4">Muscle</tissue>
    </source>
</reference>
<dbReference type="SMART" id="SM00034">
    <property type="entry name" value="CLECT"/>
    <property type="match status" value="1"/>
</dbReference>
<dbReference type="InterPro" id="IPR018378">
    <property type="entry name" value="C-type_lectin_CS"/>
</dbReference>
<dbReference type="EMBL" id="VXAV01006225">
    <property type="protein sequence ID" value="NXL89599.1"/>
    <property type="molecule type" value="Genomic_DNA"/>
</dbReference>
<dbReference type="OrthoDB" id="441660at2759"/>
<feature type="non-terminal residue" evidence="4">
    <location>
        <position position="139"/>
    </location>
</feature>
<keyword evidence="5" id="KW-1185">Reference proteome</keyword>
<comment type="caution">
    <text evidence="4">The sequence shown here is derived from an EMBL/GenBank/DDBJ whole genome shotgun (WGS) entry which is preliminary data.</text>
</comment>
<evidence type="ECO:0000313" key="4">
    <source>
        <dbReference type="EMBL" id="NXL89599.1"/>
    </source>
</evidence>
<gene>
    <name evidence="4" type="primary">Reg4</name>
    <name evidence="4" type="ORF">ALELAT_R06008</name>
</gene>
<feature type="domain" description="C-type lectin" evidence="3">
    <location>
        <begin position="18"/>
        <end position="136"/>
    </location>
</feature>
<dbReference type="InterPro" id="IPR050828">
    <property type="entry name" value="C-type_lectin/matrix_domain"/>
</dbReference>
<dbReference type="PROSITE" id="PS50041">
    <property type="entry name" value="C_TYPE_LECTIN_2"/>
    <property type="match status" value="1"/>
</dbReference>
<keyword evidence="2" id="KW-1015">Disulfide bond</keyword>
<dbReference type="GO" id="GO:0005886">
    <property type="term" value="C:plasma membrane"/>
    <property type="evidence" value="ECO:0007669"/>
    <property type="project" value="UniProtKB-SubCell"/>
</dbReference>
<comment type="subcellular location">
    <subcellularLocation>
        <location evidence="1">Cell membrane</location>
        <topology evidence="1">Single-pass type II membrane protein</topology>
    </subcellularLocation>
</comment>
<organism evidence="4 5">
    <name type="scientific">Alectura lathami</name>
    <name type="common">Australian brush turkey</name>
    <dbReference type="NCBI Taxonomy" id="81907"/>
    <lineage>
        <taxon>Eukaryota</taxon>
        <taxon>Metazoa</taxon>
        <taxon>Chordata</taxon>
        <taxon>Craniata</taxon>
        <taxon>Vertebrata</taxon>
        <taxon>Euteleostomi</taxon>
        <taxon>Archelosauria</taxon>
        <taxon>Archosauria</taxon>
        <taxon>Dinosauria</taxon>
        <taxon>Saurischia</taxon>
        <taxon>Theropoda</taxon>
        <taxon>Coelurosauria</taxon>
        <taxon>Aves</taxon>
        <taxon>Neognathae</taxon>
        <taxon>Galloanserae</taxon>
        <taxon>Galliformes</taxon>
        <taxon>Megapodiidae</taxon>
        <taxon>Alectura</taxon>
    </lineage>
</organism>
<evidence type="ECO:0000256" key="2">
    <source>
        <dbReference type="ARBA" id="ARBA00023157"/>
    </source>
</evidence>
<evidence type="ECO:0000313" key="5">
    <source>
        <dbReference type="Proteomes" id="UP000562322"/>
    </source>
</evidence>
<sequence length="139" mass="16018">PATGARYVLYCPEGWSYYRLNCFKYFRQHLTWDEAETHCQSKHSEAHLAWIEDSKEAATLSLDISYYQRRQPVWIGLRYTPKGQDWHWTNGKTYNSSSNLPGNGAQGGDCALLTQSSSFTVWSSADCAQRHHFICKFTP</sequence>
<dbReference type="PROSITE" id="PS00615">
    <property type="entry name" value="C_TYPE_LECTIN_1"/>
    <property type="match status" value="1"/>
</dbReference>